<dbReference type="Proteomes" id="UP001219568">
    <property type="component" value="Unassembled WGS sequence"/>
</dbReference>
<reference evidence="1" key="2">
    <citation type="submission" date="2023-01" db="EMBL/GenBank/DDBJ databases">
        <authorList>
            <person name="Petersen C."/>
        </authorList>
    </citation>
    <scope>NUCLEOTIDE SEQUENCE</scope>
    <source>
        <strain evidence="1">IBT 15450</strain>
    </source>
</reference>
<reference evidence="1" key="1">
    <citation type="journal article" date="2023" name="IMA Fungus">
        <title>Comparative genomic study of the Penicillium genus elucidates a diverse pangenome and 15 lateral gene transfer events.</title>
        <authorList>
            <person name="Petersen C."/>
            <person name="Sorensen T."/>
            <person name="Nielsen M.R."/>
            <person name="Sondergaard T.E."/>
            <person name="Sorensen J.L."/>
            <person name="Fitzpatrick D.A."/>
            <person name="Frisvad J.C."/>
            <person name="Nielsen K.L."/>
        </authorList>
    </citation>
    <scope>NUCLEOTIDE SEQUENCE</scope>
    <source>
        <strain evidence="1">IBT 15450</strain>
    </source>
</reference>
<comment type="caution">
    <text evidence="1">The sequence shown here is derived from an EMBL/GenBank/DDBJ whole genome shotgun (WGS) entry which is preliminary data.</text>
</comment>
<proteinExistence type="predicted"/>
<dbReference type="AlphaFoldDB" id="A0AAD6N1T3"/>
<evidence type="ECO:0000313" key="2">
    <source>
        <dbReference type="Proteomes" id="UP001219568"/>
    </source>
</evidence>
<gene>
    <name evidence="1" type="ORF">N7460_013068</name>
</gene>
<organism evidence="1 2">
    <name type="scientific">Penicillium canescens</name>
    <dbReference type="NCBI Taxonomy" id="5083"/>
    <lineage>
        <taxon>Eukaryota</taxon>
        <taxon>Fungi</taxon>
        <taxon>Dikarya</taxon>
        <taxon>Ascomycota</taxon>
        <taxon>Pezizomycotina</taxon>
        <taxon>Eurotiomycetes</taxon>
        <taxon>Eurotiomycetidae</taxon>
        <taxon>Eurotiales</taxon>
        <taxon>Aspergillaceae</taxon>
        <taxon>Penicillium</taxon>
    </lineage>
</organism>
<accession>A0AAD6N1T3</accession>
<protein>
    <submittedName>
        <fullName evidence="1">Uncharacterized protein</fullName>
    </submittedName>
</protein>
<evidence type="ECO:0000313" key="1">
    <source>
        <dbReference type="EMBL" id="KAJ6022673.1"/>
    </source>
</evidence>
<dbReference type="EMBL" id="JAQJZL010000016">
    <property type="protein sequence ID" value="KAJ6022673.1"/>
    <property type="molecule type" value="Genomic_DNA"/>
</dbReference>
<sequence>MAIATTLRSVTILPTPDQSRGKRIGFEVGRSAEFLSFSSNNNRVAATELIRSRGQVLSGGYSHFVTGPRTSIKPSTLSLSCNRFSKMTGSPVLND</sequence>
<keyword evidence="2" id="KW-1185">Reference proteome</keyword>
<name>A0AAD6N1T3_PENCN</name>